<dbReference type="AlphaFoldDB" id="A0A0F4Z184"/>
<dbReference type="EMBL" id="LASV01000084">
    <property type="protein sequence ID" value="KKA23861.1"/>
    <property type="molecule type" value="Genomic_DNA"/>
</dbReference>
<sequence>MVNWKVSDATDRLIGALIAAHPEHRLDYNAIAAMYGRSATYDAVESRFRKFRKIADELRAEASKNGVTVPPRGRNGASGPSTPRTPRARGPRNGVTKSSGSSGRSTAKLDAKLLGTPTKIGGRTLGQTMLDAIAVDTDSESNGTGTRTNTGASISRSTIKVEDETAEESQVLHSIKAWEDSAEKKADVKTTLCTGICRKQQPYVDSQTNSYVDGPVAGPSSANNFDVDADIDDIGEPCFGNIHSRGQYDNVDLYDDTA</sequence>
<protein>
    <submittedName>
        <fullName evidence="2">Uncharacterized protein</fullName>
    </submittedName>
</protein>
<evidence type="ECO:0000313" key="3">
    <source>
        <dbReference type="Proteomes" id="UP000053958"/>
    </source>
</evidence>
<name>A0A0F4Z184_RASE3</name>
<comment type="caution">
    <text evidence="2">The sequence shown here is derived from an EMBL/GenBank/DDBJ whole genome shotgun (WGS) entry which is preliminary data.</text>
</comment>
<reference evidence="2 3" key="1">
    <citation type="submission" date="2015-04" db="EMBL/GenBank/DDBJ databases">
        <authorList>
            <person name="Heijne W.H."/>
            <person name="Fedorova N.D."/>
            <person name="Nierman W.C."/>
            <person name="Vollebregt A.W."/>
            <person name="Zhao Z."/>
            <person name="Wu L."/>
            <person name="Kumar M."/>
            <person name="Stam H."/>
            <person name="van den Berg M.A."/>
            <person name="Pel H.J."/>
        </authorList>
    </citation>
    <scope>NUCLEOTIDE SEQUENCE [LARGE SCALE GENOMIC DNA]</scope>
    <source>
        <strain evidence="2 3">CBS 393.64</strain>
    </source>
</reference>
<evidence type="ECO:0000313" key="2">
    <source>
        <dbReference type="EMBL" id="KKA23861.1"/>
    </source>
</evidence>
<feature type="region of interest" description="Disordered" evidence="1">
    <location>
        <begin position="62"/>
        <end position="114"/>
    </location>
</feature>
<feature type="compositionally biased region" description="Polar residues" evidence="1">
    <location>
        <begin position="95"/>
        <end position="105"/>
    </location>
</feature>
<dbReference type="GeneID" id="25314443"/>
<dbReference type="OrthoDB" id="4828117at2759"/>
<dbReference type="RefSeq" id="XP_013330473.1">
    <property type="nucleotide sequence ID" value="XM_013475019.1"/>
</dbReference>
<dbReference type="STRING" id="1408163.A0A0F4Z184"/>
<evidence type="ECO:0000256" key="1">
    <source>
        <dbReference type="SAM" id="MobiDB-lite"/>
    </source>
</evidence>
<feature type="compositionally biased region" description="Polar residues" evidence="1">
    <location>
        <begin position="140"/>
        <end position="158"/>
    </location>
</feature>
<dbReference type="Proteomes" id="UP000053958">
    <property type="component" value="Unassembled WGS sequence"/>
</dbReference>
<accession>A0A0F4Z184</accession>
<proteinExistence type="predicted"/>
<feature type="region of interest" description="Disordered" evidence="1">
    <location>
        <begin position="139"/>
        <end position="161"/>
    </location>
</feature>
<gene>
    <name evidence="2" type="ORF">T310_2092</name>
</gene>
<organism evidence="2 3">
    <name type="scientific">Rasamsonia emersonii (strain ATCC 16479 / CBS 393.64 / IMI 116815)</name>
    <dbReference type="NCBI Taxonomy" id="1408163"/>
    <lineage>
        <taxon>Eukaryota</taxon>
        <taxon>Fungi</taxon>
        <taxon>Dikarya</taxon>
        <taxon>Ascomycota</taxon>
        <taxon>Pezizomycotina</taxon>
        <taxon>Eurotiomycetes</taxon>
        <taxon>Eurotiomycetidae</taxon>
        <taxon>Eurotiales</taxon>
        <taxon>Trichocomaceae</taxon>
        <taxon>Rasamsonia</taxon>
    </lineage>
</organism>
<keyword evidence="3" id="KW-1185">Reference proteome</keyword>